<evidence type="ECO:0000313" key="3">
    <source>
        <dbReference type="Proteomes" id="UP001187471"/>
    </source>
</evidence>
<evidence type="ECO:0000313" key="2">
    <source>
        <dbReference type="EMBL" id="KAK2987435.1"/>
    </source>
</evidence>
<dbReference type="InterPro" id="IPR004147">
    <property type="entry name" value="ABC1_dom"/>
</dbReference>
<keyword evidence="3" id="KW-1185">Reference proteome</keyword>
<dbReference type="EMBL" id="JAVXUO010000985">
    <property type="protein sequence ID" value="KAK2987435.1"/>
    <property type="molecule type" value="Genomic_DNA"/>
</dbReference>
<feature type="domain" description="ABC1 atypical kinase-like" evidence="1">
    <location>
        <begin position="68"/>
        <end position="109"/>
    </location>
</feature>
<name>A0AA88UJL5_9ASTE</name>
<protein>
    <recommendedName>
        <fullName evidence="1">ABC1 atypical kinase-like domain-containing protein</fullName>
    </recommendedName>
</protein>
<sequence>MMMKEASQGDYDQFSDLKLRRVFGIEVIYKSPRNNQSSVVIIAQDANSHLQNEAAAIYCADDAGYDLDQDPSFPSETVVSIVEEELGAPVNDIFDWFDFEPIAATSLGNLELILCQTF</sequence>
<comment type="caution">
    <text evidence="2">The sequence shown here is derived from an EMBL/GenBank/DDBJ whole genome shotgun (WGS) entry which is preliminary data.</text>
</comment>
<dbReference type="AlphaFoldDB" id="A0AA88UJL5"/>
<dbReference type="Proteomes" id="UP001187471">
    <property type="component" value="Unassembled WGS sequence"/>
</dbReference>
<evidence type="ECO:0000259" key="1">
    <source>
        <dbReference type="Pfam" id="PF03109"/>
    </source>
</evidence>
<dbReference type="Pfam" id="PF03109">
    <property type="entry name" value="ABC1"/>
    <property type="match status" value="1"/>
</dbReference>
<accession>A0AA88UJL5</accession>
<reference evidence="2" key="1">
    <citation type="submission" date="2022-12" db="EMBL/GenBank/DDBJ databases">
        <title>Draft genome assemblies for two species of Escallonia (Escalloniales).</title>
        <authorList>
            <person name="Chanderbali A."/>
            <person name="Dervinis C."/>
            <person name="Anghel I."/>
            <person name="Soltis D."/>
            <person name="Soltis P."/>
            <person name="Zapata F."/>
        </authorList>
    </citation>
    <scope>NUCLEOTIDE SEQUENCE</scope>
    <source>
        <strain evidence="2">UCBG92.1500</strain>
        <tissue evidence="2">Leaf</tissue>
    </source>
</reference>
<gene>
    <name evidence="2" type="ORF">RJ640_018572</name>
</gene>
<proteinExistence type="predicted"/>
<organism evidence="2 3">
    <name type="scientific">Escallonia rubra</name>
    <dbReference type="NCBI Taxonomy" id="112253"/>
    <lineage>
        <taxon>Eukaryota</taxon>
        <taxon>Viridiplantae</taxon>
        <taxon>Streptophyta</taxon>
        <taxon>Embryophyta</taxon>
        <taxon>Tracheophyta</taxon>
        <taxon>Spermatophyta</taxon>
        <taxon>Magnoliopsida</taxon>
        <taxon>eudicotyledons</taxon>
        <taxon>Gunneridae</taxon>
        <taxon>Pentapetalae</taxon>
        <taxon>asterids</taxon>
        <taxon>campanulids</taxon>
        <taxon>Escalloniales</taxon>
        <taxon>Escalloniaceae</taxon>
        <taxon>Escallonia</taxon>
    </lineage>
</organism>